<dbReference type="SUPFAM" id="SSF58104">
    <property type="entry name" value="Methyl-accepting chemotaxis protein (MCP) signaling domain"/>
    <property type="match status" value="1"/>
</dbReference>
<protein>
    <submittedName>
        <fullName evidence="14">Methyl-accepting chemotaxis protein</fullName>
    </submittedName>
</protein>
<comment type="caution">
    <text evidence="14">The sequence shown here is derived from an EMBL/GenBank/DDBJ whole genome shotgun (WGS) entry which is preliminary data.</text>
</comment>
<dbReference type="GO" id="GO:0007165">
    <property type="term" value="P:signal transduction"/>
    <property type="evidence" value="ECO:0007669"/>
    <property type="project" value="UniProtKB-KW"/>
</dbReference>
<dbReference type="GO" id="GO:0004888">
    <property type="term" value="F:transmembrane signaling receptor activity"/>
    <property type="evidence" value="ECO:0007669"/>
    <property type="project" value="InterPro"/>
</dbReference>
<feature type="domain" description="Methyl-accepting transducer" evidence="12">
    <location>
        <begin position="509"/>
        <end position="708"/>
    </location>
</feature>
<evidence type="ECO:0000313" key="15">
    <source>
        <dbReference type="Proteomes" id="UP000275613"/>
    </source>
</evidence>
<sequence length="744" mass="82112">MKRPRPFFWPLPFTLTDSTMSFLSRFRAGTSRTGGVLSVITSARELNDTLSALSFDPVYLTGFVSPHVDFGQVAQSVAARFPNAKISLCTTSGELCSSNDSLYCAAGNQWDRIVLALFDSSVIQSAEVVHIPLHSEDIRGAGKRLSMRERIARLTDSIKRTQVSTPIDHRDTLAYVTFDGLSASESFFMEALYESGRFPCLFVGGSAGGKSDFKKTLIHDGKRSYENHAQVVFLKSAKNVRFGVFKSQNFEPTQLSLSVLTASLEERYISQVVNSRGEIATMVAALCDALKCERHELEGKLAQYSFAIRVGEELFVRSIARIDYESERVHLFCDVAPGEELVMVKRTSMIDTTRKDFTRFLQGKSGKPLLGLLSDCILRRLNNGSELGRMNDVFGETPVVGFSTFGEILGLNLNQTLTAVFFFKVPEGQPFRDDYIDNFIAYYGEFKAFFLRRQIKKLAGLSHVVVKQIDQFKQRNFVQTIDPSGLDEQIRPVFGGLSDLGDVLVKAHQDQEEIADQLRHYSGELHVSMDELSQTITQQETVIDKAGNTVKSLVSQADEVVLGSRELAKSSLRIQSVVQMIQQIAGQTNLLALNAAIEAARAGEQGRGFAVVADEVRLLAQRTQKSTAEIQAMIERLQKHSDAAVKVIGDSSRSSQLTIEQANQAGQSLTSISQALRNLNSLNTSIASATLQQTHVVDDINQNVTQAAQLSQSTALAAEQSTSASLHLRDLSEELNGLLKQFRV</sequence>
<evidence type="ECO:0000259" key="13">
    <source>
        <dbReference type="PROSITE" id="PS50192"/>
    </source>
</evidence>
<dbReference type="InterPro" id="IPR019494">
    <property type="entry name" value="FIST_C"/>
</dbReference>
<dbReference type="AlphaFoldDB" id="A0A3M3WNQ2"/>
<dbReference type="PRINTS" id="PR00260">
    <property type="entry name" value="CHEMTRNSDUCR"/>
</dbReference>
<evidence type="ECO:0000313" key="14">
    <source>
        <dbReference type="EMBL" id="RMO58773.1"/>
    </source>
</evidence>
<evidence type="ECO:0000256" key="2">
    <source>
        <dbReference type="ARBA" id="ARBA00022475"/>
    </source>
</evidence>
<dbReference type="InterPro" id="IPR000727">
    <property type="entry name" value="T_SNARE_dom"/>
</dbReference>
<keyword evidence="5" id="KW-0997">Cell inner membrane</keyword>
<organism evidence="14 15">
    <name type="scientific">Pseudomonas amygdali pv. eriobotryae</name>
    <dbReference type="NCBI Taxonomy" id="129137"/>
    <lineage>
        <taxon>Bacteria</taxon>
        <taxon>Pseudomonadati</taxon>
        <taxon>Pseudomonadota</taxon>
        <taxon>Gammaproteobacteria</taxon>
        <taxon>Pseudomonadales</taxon>
        <taxon>Pseudomonadaceae</taxon>
        <taxon>Pseudomonas</taxon>
        <taxon>Pseudomonas amygdali</taxon>
    </lineage>
</organism>
<dbReference type="Pfam" id="PF08495">
    <property type="entry name" value="FIST"/>
    <property type="match status" value="1"/>
</dbReference>
<dbReference type="SMART" id="SM00283">
    <property type="entry name" value="MA"/>
    <property type="match status" value="1"/>
</dbReference>
<dbReference type="InterPro" id="IPR004089">
    <property type="entry name" value="MCPsignal_dom"/>
</dbReference>
<keyword evidence="4" id="KW-0145">Chemotaxis</keyword>
<keyword evidence="7" id="KW-1133">Transmembrane helix</keyword>
<dbReference type="InterPro" id="IPR004090">
    <property type="entry name" value="Chemotax_Me-accpt_rcpt"/>
</dbReference>
<dbReference type="PANTHER" id="PTHR32089:SF119">
    <property type="entry name" value="METHYL-ACCEPTING CHEMOTAXIS PROTEIN CTPL"/>
    <property type="match status" value="1"/>
</dbReference>
<dbReference type="Gene3D" id="1.10.287.950">
    <property type="entry name" value="Methyl-accepting chemotaxis protein"/>
    <property type="match status" value="1"/>
</dbReference>
<evidence type="ECO:0000256" key="1">
    <source>
        <dbReference type="ARBA" id="ARBA00004429"/>
    </source>
</evidence>
<evidence type="ECO:0000256" key="4">
    <source>
        <dbReference type="ARBA" id="ARBA00022500"/>
    </source>
</evidence>
<keyword evidence="2" id="KW-1003">Cell membrane</keyword>
<dbReference type="Pfam" id="PF00015">
    <property type="entry name" value="MCPsignal"/>
    <property type="match status" value="1"/>
</dbReference>
<dbReference type="PROSITE" id="PS50111">
    <property type="entry name" value="CHEMOTAXIS_TRANSDUC_2"/>
    <property type="match status" value="1"/>
</dbReference>
<dbReference type="SMART" id="SM01204">
    <property type="entry name" value="FIST_C"/>
    <property type="match status" value="1"/>
</dbReference>
<comment type="subcellular location">
    <subcellularLocation>
        <location evidence="1">Cell inner membrane</location>
        <topology evidence="1">Multi-pass membrane protein</topology>
    </subcellularLocation>
</comment>
<dbReference type="PROSITE" id="PS50192">
    <property type="entry name" value="T_SNARE"/>
    <property type="match status" value="1"/>
</dbReference>
<dbReference type="EMBL" id="RBPV01000223">
    <property type="protein sequence ID" value="RMO58773.1"/>
    <property type="molecule type" value="Genomic_DNA"/>
</dbReference>
<name>A0A3M3WNQ2_PSEA0</name>
<evidence type="ECO:0000256" key="11">
    <source>
        <dbReference type="PROSITE-ProRule" id="PRU00284"/>
    </source>
</evidence>
<evidence type="ECO:0000256" key="3">
    <source>
        <dbReference type="ARBA" id="ARBA00022481"/>
    </source>
</evidence>
<dbReference type="GO" id="GO:0006935">
    <property type="term" value="P:chemotaxis"/>
    <property type="evidence" value="ECO:0007669"/>
    <property type="project" value="UniProtKB-KW"/>
</dbReference>
<dbReference type="InterPro" id="IPR013702">
    <property type="entry name" value="FIST_domain_N"/>
</dbReference>
<gene>
    <name evidence="14" type="ORF">ALQ39_04726</name>
</gene>
<proteinExistence type="inferred from homology"/>
<evidence type="ECO:0000256" key="8">
    <source>
        <dbReference type="ARBA" id="ARBA00023136"/>
    </source>
</evidence>
<evidence type="ECO:0000256" key="10">
    <source>
        <dbReference type="ARBA" id="ARBA00029447"/>
    </source>
</evidence>
<keyword evidence="9 11" id="KW-0807">Transducer</keyword>
<evidence type="ECO:0000256" key="6">
    <source>
        <dbReference type="ARBA" id="ARBA00022692"/>
    </source>
</evidence>
<reference evidence="14 15" key="1">
    <citation type="submission" date="2018-08" db="EMBL/GenBank/DDBJ databases">
        <title>Recombination of ecologically and evolutionarily significant loci maintains genetic cohesion in the Pseudomonas syringae species complex.</title>
        <authorList>
            <person name="Dillon M."/>
            <person name="Thakur S."/>
            <person name="Almeida R.N.D."/>
            <person name="Weir B.S."/>
            <person name="Guttman D.S."/>
        </authorList>
    </citation>
    <scope>NUCLEOTIDE SEQUENCE [LARGE SCALE GENOMIC DNA]</scope>
    <source>
        <strain evidence="14 15">ICMP 4316</strain>
    </source>
</reference>
<dbReference type="Pfam" id="PF10442">
    <property type="entry name" value="FIST_C"/>
    <property type="match status" value="1"/>
</dbReference>
<evidence type="ECO:0000256" key="5">
    <source>
        <dbReference type="ARBA" id="ARBA00022519"/>
    </source>
</evidence>
<evidence type="ECO:0000259" key="12">
    <source>
        <dbReference type="PROSITE" id="PS50111"/>
    </source>
</evidence>
<keyword evidence="6" id="KW-0812">Transmembrane</keyword>
<dbReference type="GO" id="GO:0005886">
    <property type="term" value="C:plasma membrane"/>
    <property type="evidence" value="ECO:0007669"/>
    <property type="project" value="UniProtKB-SubCell"/>
</dbReference>
<keyword evidence="3" id="KW-0488">Methylation</keyword>
<dbReference type="PANTHER" id="PTHR32089">
    <property type="entry name" value="METHYL-ACCEPTING CHEMOTAXIS PROTEIN MCPB"/>
    <property type="match status" value="1"/>
</dbReference>
<accession>A0A3M3WNQ2</accession>
<comment type="similarity">
    <text evidence="10">Belongs to the methyl-accepting chemotaxis (MCP) protein family.</text>
</comment>
<feature type="domain" description="T-SNARE coiled-coil homology" evidence="13">
    <location>
        <begin position="659"/>
        <end position="707"/>
    </location>
</feature>
<evidence type="ECO:0000256" key="9">
    <source>
        <dbReference type="ARBA" id="ARBA00023224"/>
    </source>
</evidence>
<dbReference type="SMART" id="SM00897">
    <property type="entry name" value="FIST"/>
    <property type="match status" value="1"/>
</dbReference>
<dbReference type="Proteomes" id="UP000275613">
    <property type="component" value="Unassembled WGS sequence"/>
</dbReference>
<evidence type="ECO:0000256" key="7">
    <source>
        <dbReference type="ARBA" id="ARBA00022989"/>
    </source>
</evidence>
<dbReference type="CDD" id="cd11386">
    <property type="entry name" value="MCP_signal"/>
    <property type="match status" value="1"/>
</dbReference>
<keyword evidence="8" id="KW-0472">Membrane</keyword>